<dbReference type="EMBL" id="JEMA01000616">
    <property type="protein sequence ID" value="KYF67808.1"/>
    <property type="molecule type" value="Genomic_DNA"/>
</dbReference>
<comment type="caution">
    <text evidence="2">The sequence shown here is derived from an EMBL/GenBank/DDBJ whole genome shotgun (WGS) entry which is preliminary data.</text>
</comment>
<dbReference type="Proteomes" id="UP000075260">
    <property type="component" value="Unassembled WGS sequence"/>
</dbReference>
<reference evidence="2 3" key="1">
    <citation type="submission" date="2014-02" db="EMBL/GenBank/DDBJ databases">
        <title>The small core and large imbalanced accessory genome model reveals a collaborative survival strategy of Sorangium cellulosum strains in nature.</title>
        <authorList>
            <person name="Han K."/>
            <person name="Peng R."/>
            <person name="Blom J."/>
            <person name="Li Y.-Z."/>
        </authorList>
    </citation>
    <scope>NUCLEOTIDE SEQUENCE [LARGE SCALE GENOMIC DNA]</scope>
    <source>
        <strain evidence="2 3">So0008-312</strain>
    </source>
</reference>
<gene>
    <name evidence="2" type="ORF">BE15_41430</name>
</gene>
<protein>
    <submittedName>
        <fullName evidence="2">Uncharacterized protein</fullName>
    </submittedName>
</protein>
<accession>A0A150QJH5</accession>
<evidence type="ECO:0000313" key="2">
    <source>
        <dbReference type="EMBL" id="KYF67808.1"/>
    </source>
</evidence>
<organism evidence="2 3">
    <name type="scientific">Sorangium cellulosum</name>
    <name type="common">Polyangium cellulosum</name>
    <dbReference type="NCBI Taxonomy" id="56"/>
    <lineage>
        <taxon>Bacteria</taxon>
        <taxon>Pseudomonadati</taxon>
        <taxon>Myxococcota</taxon>
        <taxon>Polyangia</taxon>
        <taxon>Polyangiales</taxon>
        <taxon>Polyangiaceae</taxon>
        <taxon>Sorangium</taxon>
    </lineage>
</organism>
<dbReference type="AlphaFoldDB" id="A0A150QJH5"/>
<evidence type="ECO:0000313" key="3">
    <source>
        <dbReference type="Proteomes" id="UP000075260"/>
    </source>
</evidence>
<proteinExistence type="predicted"/>
<sequence length="126" mass="12799">MLVPPPSAMPSIVALIIARRGPTGPSGIRTWASLENVTSEKSSRASSRSTSARAASRARAIGSPCMDPLTSSTRCTDRCGRAAGACAVERSATRTCTGPPPGATLARSRSVRRASVAPFGTSIAGA</sequence>
<evidence type="ECO:0000256" key="1">
    <source>
        <dbReference type="SAM" id="MobiDB-lite"/>
    </source>
</evidence>
<name>A0A150QJH5_SORCE</name>
<feature type="compositionally biased region" description="Low complexity" evidence="1">
    <location>
        <begin position="44"/>
        <end position="60"/>
    </location>
</feature>
<feature type="region of interest" description="Disordered" evidence="1">
    <location>
        <begin position="36"/>
        <end position="67"/>
    </location>
</feature>